<dbReference type="InterPro" id="IPR011990">
    <property type="entry name" value="TPR-like_helical_dom_sf"/>
</dbReference>
<sequence>MFMNNKSKLISYLLIFFTVFLLVCFFLPVKSQSSQSIISNKIIKPYVYGNAKKNKLLRTHLFKVKNKLTNNKYSKFNILFNLEFKIFLGAGDLKNAAKICREALNMFPGYYRWWQKCGQVYIWMGNTEIGLKFYYKAFMLNGDKNIAEKLYKFYIGSHQWNMAVKMLDTGMISSSLKDRVFIYTMAGSTKKLINYLTNLYKEKKSKKVLNYIIYTYWQLGKINKTIKTIKLLRKTFGLGPKDIVMYSNILAIKMNYKKAFDVLKNFVSKAPYNDYIYWDKLSDIGWMLGHYKTAVKASMHLANLKTVRIIETKEDANGRFYKTSVNYTPGRRRDFERIYLYYSNINPQIAIKYALSGWKKYRIKNLFDGVIYLASKEKRNRFVIKLIKSLSVKDFTELSKNTYFVLNYANALVKTGRFKKAENICLKELNAKFNSAFLSELIYMELNAGNIKMLKYISSRWGEYAYDYPSLAAPFASLNMYFENSRKALMLSKNLKKNPTEDNQLVYSDILSLRGDVYEANGIRHGIWIKMKKRLQKNRKLKRNVAFMENFLSVSMKFESGKNFLKMLKNSKKILPVKTYRDFILSYKLYKNERDKVKYLRNKKGYKLKPWMKLDIAMSRKNTYSERKLLKHWISTLPIRDRVEALRESGDIGGAFTYAFKGYEENGKDYLLYRQFRALADEYSNRAHISFKYINWQGYREVYENMYLKYNLADGFSLTPNINIGKEISYDNGDIIDAPYKHYDAGVTLKKEYSDFNFKASAGVISSIGTNPYFSIEPECKITDTTILKLFYGEHIKDDDTLFTYLGGLKREIKASIFQNITNRASFTGYISQDWYMSQNNVNIGNGNGVYGEFDYKLTGEYTDIILRAFAQSNRYYDSGNDGDMSEIFPVKGTAALPSSYNLAGGGFTLGSNYKNKLEKSWHPFLYTDILYETGSGLGYDMGAGYGGSILGYDNLSIGFNYYSDFQGSSAPYMNIFLSYSLFY</sequence>
<organism evidence="2 3">
    <name type="scientific">Candidatus Acidulodesulfobacterium acidiphilum</name>
    <dbReference type="NCBI Taxonomy" id="2597224"/>
    <lineage>
        <taxon>Bacteria</taxon>
        <taxon>Deltaproteobacteria</taxon>
        <taxon>Candidatus Acidulodesulfobacterales</taxon>
        <taxon>Candidatus Acidulodesulfobacterium</taxon>
    </lineage>
</organism>
<dbReference type="Pfam" id="PF13429">
    <property type="entry name" value="TPR_15"/>
    <property type="match status" value="1"/>
</dbReference>
<evidence type="ECO:0000313" key="2">
    <source>
        <dbReference type="EMBL" id="RZV39275.1"/>
    </source>
</evidence>
<dbReference type="EMBL" id="SHMQ01000011">
    <property type="protein sequence ID" value="RZV39275.1"/>
    <property type="molecule type" value="Genomic_DNA"/>
</dbReference>
<dbReference type="Pfam" id="PF24604">
    <property type="entry name" value="B-barrel_PelB_C"/>
    <property type="match status" value="1"/>
</dbReference>
<dbReference type="Gene3D" id="1.25.40.10">
    <property type="entry name" value="Tetratricopeptide repeat domain"/>
    <property type="match status" value="1"/>
</dbReference>
<dbReference type="InterPro" id="IPR057306">
    <property type="entry name" value="B-barrel_PelB_C"/>
</dbReference>
<protein>
    <submittedName>
        <fullName evidence="2">Tetratricopeptide repeat protein</fullName>
    </submittedName>
</protein>
<dbReference type="AlphaFoldDB" id="A0A520XDU7"/>
<comment type="caution">
    <text evidence="2">The sequence shown here is derived from an EMBL/GenBank/DDBJ whole genome shotgun (WGS) entry which is preliminary data.</text>
</comment>
<gene>
    <name evidence="2" type="ORF">EVJ48_04925</name>
</gene>
<feature type="domain" description="PelB C-terminal" evidence="1">
    <location>
        <begin position="737"/>
        <end position="983"/>
    </location>
</feature>
<dbReference type="SUPFAM" id="SSF48452">
    <property type="entry name" value="TPR-like"/>
    <property type="match status" value="1"/>
</dbReference>
<evidence type="ECO:0000313" key="3">
    <source>
        <dbReference type="Proteomes" id="UP000322454"/>
    </source>
</evidence>
<evidence type="ECO:0000259" key="1">
    <source>
        <dbReference type="Pfam" id="PF24604"/>
    </source>
</evidence>
<name>A0A520XDU7_9DELT</name>
<dbReference type="Proteomes" id="UP000322454">
    <property type="component" value="Unassembled WGS sequence"/>
</dbReference>
<accession>A0A520XDU7</accession>
<proteinExistence type="predicted"/>
<reference evidence="2 3" key="1">
    <citation type="submission" date="2019-01" db="EMBL/GenBank/DDBJ databases">
        <title>Insights into ecological role of a new deltaproteobacterial order Candidatus Sinidesulfobacterales (Sva0485) by metagenomics and metatranscriptomics.</title>
        <authorList>
            <person name="Tan S."/>
            <person name="Liu J."/>
            <person name="Fang Y."/>
            <person name="Hedlund B."/>
            <person name="Lian Z.-H."/>
            <person name="Huang L.-Y."/>
            <person name="Li J.-T."/>
            <person name="Huang L.-N."/>
            <person name="Li W.-J."/>
            <person name="Jiang H.-C."/>
            <person name="Dong H.-L."/>
            <person name="Shu W.-S."/>
        </authorList>
    </citation>
    <scope>NUCLEOTIDE SEQUENCE [LARGE SCALE GENOMIC DNA]</scope>
    <source>
        <strain evidence="2">AP4</strain>
    </source>
</reference>